<evidence type="ECO:0000256" key="2">
    <source>
        <dbReference type="ARBA" id="ARBA00005184"/>
    </source>
</evidence>
<evidence type="ECO:0000256" key="4">
    <source>
        <dbReference type="ARBA" id="ARBA00007786"/>
    </source>
</evidence>
<dbReference type="Pfam" id="PF04043">
    <property type="entry name" value="PMEI"/>
    <property type="match status" value="1"/>
</dbReference>
<dbReference type="SUPFAM" id="SSF101148">
    <property type="entry name" value="Plant invertase/pectin methylesterase inhibitor"/>
    <property type="match status" value="1"/>
</dbReference>
<reference evidence="12" key="1">
    <citation type="submission" date="2022-08" db="EMBL/GenBank/DDBJ databases">
        <authorList>
            <person name="Gutierrez-Valencia J."/>
        </authorList>
    </citation>
    <scope>NUCLEOTIDE SEQUENCE</scope>
</reference>
<dbReference type="InterPro" id="IPR035513">
    <property type="entry name" value="Invertase/methylesterase_inhib"/>
</dbReference>
<dbReference type="EC" id="3.1.1.11" evidence="9"/>
<comment type="subcellular location">
    <subcellularLocation>
        <location evidence="1">Secreted</location>
        <location evidence="1">Cell wall</location>
    </subcellularLocation>
</comment>
<evidence type="ECO:0000256" key="9">
    <source>
        <dbReference type="RuleBase" id="RU000589"/>
    </source>
</evidence>
<dbReference type="GO" id="GO:0045490">
    <property type="term" value="P:pectin catabolic process"/>
    <property type="evidence" value="ECO:0007669"/>
    <property type="project" value="UniProtKB-UniRule"/>
</dbReference>
<dbReference type="NCBIfam" id="TIGR01614">
    <property type="entry name" value="PME_inhib"/>
    <property type="match status" value="1"/>
</dbReference>
<keyword evidence="6 9" id="KW-0378">Hydrolase</keyword>
<dbReference type="EMBL" id="CAMGYJ010000004">
    <property type="protein sequence ID" value="CAI0404888.1"/>
    <property type="molecule type" value="Genomic_DNA"/>
</dbReference>
<dbReference type="InterPro" id="IPR011050">
    <property type="entry name" value="Pectin_lyase_fold/virulence"/>
</dbReference>
<feature type="domain" description="Pectinesterase inhibitor" evidence="11">
    <location>
        <begin position="59"/>
        <end position="211"/>
    </location>
</feature>
<feature type="non-terminal residue" evidence="12">
    <location>
        <position position="1"/>
    </location>
</feature>
<protein>
    <recommendedName>
        <fullName evidence="9">Pectinesterase</fullName>
        <ecNumber evidence="9">3.1.1.11</ecNumber>
    </recommendedName>
</protein>
<keyword evidence="10" id="KW-1133">Transmembrane helix</keyword>
<comment type="pathway">
    <text evidence="2 9">Glycan metabolism; pectin degradation; 2-dehydro-3-deoxy-D-gluconate from pectin: step 1/5.</text>
</comment>
<dbReference type="InterPro" id="IPR000070">
    <property type="entry name" value="Pectinesterase_cat"/>
</dbReference>
<comment type="caution">
    <text evidence="12">The sequence shown here is derived from an EMBL/GenBank/DDBJ whole genome shotgun (WGS) entry which is preliminary data.</text>
</comment>
<evidence type="ECO:0000256" key="10">
    <source>
        <dbReference type="SAM" id="Phobius"/>
    </source>
</evidence>
<keyword evidence="10" id="KW-0812">Transmembrane</keyword>
<gene>
    <name evidence="12" type="ORF">LITE_LOCUS12657</name>
</gene>
<dbReference type="PANTHER" id="PTHR31707">
    <property type="entry name" value="PECTINESTERASE"/>
    <property type="match status" value="1"/>
</dbReference>
<dbReference type="AlphaFoldDB" id="A0AAV0J4R5"/>
<evidence type="ECO:0000256" key="7">
    <source>
        <dbReference type="ARBA" id="ARBA00023085"/>
    </source>
</evidence>
<keyword evidence="5" id="KW-0134">Cell wall</keyword>
<dbReference type="GO" id="GO:0004857">
    <property type="term" value="F:enzyme inhibitor activity"/>
    <property type="evidence" value="ECO:0007669"/>
    <property type="project" value="InterPro"/>
</dbReference>
<dbReference type="PROSITE" id="PS00503">
    <property type="entry name" value="PECTINESTERASE_2"/>
    <property type="match status" value="1"/>
</dbReference>
<organism evidence="12 13">
    <name type="scientific">Linum tenue</name>
    <dbReference type="NCBI Taxonomy" id="586396"/>
    <lineage>
        <taxon>Eukaryota</taxon>
        <taxon>Viridiplantae</taxon>
        <taxon>Streptophyta</taxon>
        <taxon>Embryophyta</taxon>
        <taxon>Tracheophyta</taxon>
        <taxon>Spermatophyta</taxon>
        <taxon>Magnoliopsida</taxon>
        <taxon>eudicotyledons</taxon>
        <taxon>Gunneridae</taxon>
        <taxon>Pentapetalae</taxon>
        <taxon>rosids</taxon>
        <taxon>fabids</taxon>
        <taxon>Malpighiales</taxon>
        <taxon>Linaceae</taxon>
        <taxon>Linum</taxon>
    </lineage>
</organism>
<dbReference type="GO" id="GO:0042545">
    <property type="term" value="P:cell wall modification"/>
    <property type="evidence" value="ECO:0007669"/>
    <property type="project" value="UniProtKB-UniRule"/>
</dbReference>
<feature type="active site" evidence="8">
    <location>
        <position position="411"/>
    </location>
</feature>
<dbReference type="SMART" id="SM00856">
    <property type="entry name" value="PMEI"/>
    <property type="match status" value="1"/>
</dbReference>
<comment type="similarity">
    <text evidence="3">In the N-terminal section; belongs to the PMEI family.</text>
</comment>
<evidence type="ECO:0000256" key="6">
    <source>
        <dbReference type="ARBA" id="ARBA00022801"/>
    </source>
</evidence>
<keyword evidence="13" id="KW-1185">Reference proteome</keyword>
<feature type="transmembrane region" description="Helical" evidence="10">
    <location>
        <begin position="12"/>
        <end position="36"/>
    </location>
</feature>
<dbReference type="InterPro" id="IPR006501">
    <property type="entry name" value="Pectinesterase_inhib_dom"/>
</dbReference>
<dbReference type="Gene3D" id="1.20.140.40">
    <property type="entry name" value="Invertase/pectin methylesterase inhibitor family protein"/>
    <property type="match status" value="1"/>
</dbReference>
<evidence type="ECO:0000256" key="8">
    <source>
        <dbReference type="PROSITE-ProRule" id="PRU10040"/>
    </source>
</evidence>
<keyword evidence="10" id="KW-0472">Membrane</keyword>
<dbReference type="CDD" id="cd15798">
    <property type="entry name" value="PMEI-like_3"/>
    <property type="match status" value="1"/>
</dbReference>
<comment type="catalytic activity">
    <reaction evidence="9">
        <text>[(1-&gt;4)-alpha-D-galacturonosyl methyl ester](n) + n H2O = [(1-&gt;4)-alpha-D-galacturonosyl](n) + n methanol + n H(+)</text>
        <dbReference type="Rhea" id="RHEA:22380"/>
        <dbReference type="Rhea" id="RHEA-COMP:14570"/>
        <dbReference type="Rhea" id="RHEA-COMP:14573"/>
        <dbReference type="ChEBI" id="CHEBI:15377"/>
        <dbReference type="ChEBI" id="CHEBI:15378"/>
        <dbReference type="ChEBI" id="CHEBI:17790"/>
        <dbReference type="ChEBI" id="CHEBI:140522"/>
        <dbReference type="ChEBI" id="CHEBI:140523"/>
        <dbReference type="EC" id="3.1.1.11"/>
    </reaction>
</comment>
<dbReference type="GO" id="GO:0030599">
    <property type="term" value="F:pectinesterase activity"/>
    <property type="evidence" value="ECO:0007669"/>
    <property type="project" value="UniProtKB-UniRule"/>
</dbReference>
<dbReference type="SUPFAM" id="SSF51126">
    <property type="entry name" value="Pectin lyase-like"/>
    <property type="match status" value="1"/>
</dbReference>
<dbReference type="FunFam" id="2.160.20.10:FF:000001">
    <property type="entry name" value="Pectinesterase"/>
    <property type="match status" value="1"/>
</dbReference>
<keyword evidence="7 9" id="KW-0063">Aspartyl esterase</keyword>
<evidence type="ECO:0000313" key="12">
    <source>
        <dbReference type="EMBL" id="CAI0404888.1"/>
    </source>
</evidence>
<evidence type="ECO:0000259" key="11">
    <source>
        <dbReference type="SMART" id="SM00856"/>
    </source>
</evidence>
<proteinExistence type="inferred from homology"/>
<dbReference type="InterPro" id="IPR033131">
    <property type="entry name" value="Pectinesterase_Asp_AS"/>
</dbReference>
<dbReference type="Proteomes" id="UP001154282">
    <property type="component" value="Unassembled WGS sequence"/>
</dbReference>
<accession>A0AAV0J4R5</accession>
<dbReference type="Gene3D" id="2.160.20.10">
    <property type="entry name" value="Single-stranded right-handed beta-helix, Pectin lyase-like"/>
    <property type="match status" value="1"/>
</dbReference>
<dbReference type="InterPro" id="IPR012334">
    <property type="entry name" value="Pectin_lyas_fold"/>
</dbReference>
<evidence type="ECO:0000256" key="3">
    <source>
        <dbReference type="ARBA" id="ARBA00006027"/>
    </source>
</evidence>
<evidence type="ECO:0000256" key="5">
    <source>
        <dbReference type="ARBA" id="ARBA00022512"/>
    </source>
</evidence>
<evidence type="ECO:0000256" key="1">
    <source>
        <dbReference type="ARBA" id="ARBA00004191"/>
    </source>
</evidence>
<dbReference type="Pfam" id="PF01095">
    <property type="entry name" value="Pectinesterase"/>
    <property type="match status" value="1"/>
</dbReference>
<evidence type="ECO:0000313" key="13">
    <source>
        <dbReference type="Proteomes" id="UP001154282"/>
    </source>
</evidence>
<sequence length="575" mass="64264">LPHSKKGLIIMPIIRLITTTTTISLLILILIFILILSSTFSFPVAVASLDQRGSSNNNDNASNTTSWCDETPHPDTCRHYTSHVTWPHGTQPGAGRSEFRIAIIEATLRQALDAARRVYRWKPRARTHAERATWIDCIRFHVGTVRQLNRTLHGLRSPKSCTDFDAQTWLSTSLTNLETCLTGSADLNATDWARPMMSANLSRLISNTLAVNGGLLRPQDEDEEDVGGGETASFPKWFGARQRRRLLQQQPSLGSASVRGNLVVAKDGSGHYRTVQAAIDRAKRRRYRTRFVIRVKSGVYRENIEVDNDNGYIWLIGDGVRNTIITGDRSVGGGYTTYSSATAGIEGPRFVARGITFRNTAGPRKGQAVALRSTSDLSVFYQCNFEGYQDTLFVHSQRQFFRDCTVSGTIDFIFGNAAVVFQNCVISPRRPLPGQANMITAQGRNDPFQNTGISIHNSRIVPAPDLLPVVRAFKTYLGRPWMQYARTVVVRSYVDRFVYPAGWSRWQENNDFAINTLYFGEYGNYGPGASTRYRVRWKGYHAIRERAEASRFTVNGLIAGRAWLPPTGVPFALGL</sequence>
<keyword evidence="5" id="KW-0964">Secreted</keyword>
<name>A0AAV0J4R5_9ROSI</name>
<comment type="similarity">
    <text evidence="4">In the C-terminal section; belongs to the pectinesterase family.</text>
</comment>